<keyword evidence="6 12" id="KW-0068">Autocatalytic cleavage</keyword>
<dbReference type="GO" id="GO:0006281">
    <property type="term" value="P:DNA repair"/>
    <property type="evidence" value="ECO:0007669"/>
    <property type="project" value="UniProtKB-UniRule"/>
</dbReference>
<keyword evidence="10 12" id="KW-0234">DNA repair</keyword>
<dbReference type="GO" id="GO:0006508">
    <property type="term" value="P:proteolysis"/>
    <property type="evidence" value="ECO:0007669"/>
    <property type="project" value="InterPro"/>
</dbReference>
<reference evidence="16 17" key="1">
    <citation type="submission" date="2019-03" db="EMBL/GenBank/DDBJ databases">
        <title>Genomic Encyclopedia of Type Strains, Phase IV (KMG-IV): sequencing the most valuable type-strain genomes for metagenomic binning, comparative biology and taxonomic classification.</title>
        <authorList>
            <person name="Goeker M."/>
        </authorList>
    </citation>
    <scope>NUCLEOTIDE SEQUENCE [LARGE SCALE GENOMIC DNA]</scope>
    <source>
        <strain evidence="16 17">DSM 16326</strain>
    </source>
</reference>
<dbReference type="InterPro" id="IPR050077">
    <property type="entry name" value="LexA_repressor"/>
</dbReference>
<keyword evidence="4 12" id="KW-0227">DNA damage</keyword>
<evidence type="ECO:0000313" key="16">
    <source>
        <dbReference type="EMBL" id="TDY03730.1"/>
    </source>
</evidence>
<dbReference type="EMBL" id="SOQX01000001">
    <property type="protein sequence ID" value="TDY03730.1"/>
    <property type="molecule type" value="Genomic_DNA"/>
</dbReference>
<evidence type="ECO:0000256" key="10">
    <source>
        <dbReference type="ARBA" id="ARBA00023204"/>
    </source>
</evidence>
<dbReference type="GO" id="GO:0004252">
    <property type="term" value="F:serine-type endopeptidase activity"/>
    <property type="evidence" value="ECO:0007669"/>
    <property type="project" value="UniProtKB-UniRule"/>
</dbReference>
<protein>
    <recommendedName>
        <fullName evidence="12">LexA repressor</fullName>
        <ecNumber evidence="12">3.4.21.88</ecNumber>
    </recommendedName>
</protein>
<evidence type="ECO:0000256" key="7">
    <source>
        <dbReference type="ARBA" id="ARBA00023015"/>
    </source>
</evidence>
<evidence type="ECO:0000259" key="15">
    <source>
        <dbReference type="Pfam" id="PF01726"/>
    </source>
</evidence>
<evidence type="ECO:0000256" key="9">
    <source>
        <dbReference type="ARBA" id="ARBA00023163"/>
    </source>
</evidence>
<evidence type="ECO:0000256" key="3">
    <source>
        <dbReference type="ARBA" id="ARBA00022705"/>
    </source>
</evidence>
<keyword evidence="17" id="KW-1185">Reference proteome</keyword>
<feature type="site" description="Cleavage; by autolysis" evidence="12">
    <location>
        <begin position="85"/>
        <end position="86"/>
    </location>
</feature>
<keyword evidence="2 12" id="KW-0678">Repressor</keyword>
<dbReference type="NCBIfam" id="TIGR00498">
    <property type="entry name" value="lexA"/>
    <property type="match status" value="1"/>
</dbReference>
<dbReference type="GO" id="GO:0003677">
    <property type="term" value="F:DNA binding"/>
    <property type="evidence" value="ECO:0007669"/>
    <property type="project" value="UniProtKB-UniRule"/>
</dbReference>
<keyword evidence="3 12" id="KW-0235">DNA replication</keyword>
<dbReference type="Gene3D" id="2.10.109.10">
    <property type="entry name" value="Umud Fragment, subunit A"/>
    <property type="match status" value="1"/>
</dbReference>
<comment type="function">
    <text evidence="12">Represses a number of genes involved in the response to DNA damage (SOS response), including recA and lexA. In the presence of single-stranded DNA, RecA interacts with LexA causing an autocatalytic cleavage which disrupts the DNA-binding part of LexA, leading to derepression of the SOS regulon and eventually DNA repair.</text>
</comment>
<dbReference type="RefSeq" id="WP_134080317.1">
    <property type="nucleotide sequence ID" value="NZ_SOQX01000001.1"/>
</dbReference>
<keyword evidence="8 12" id="KW-0238">DNA-binding</keyword>
<evidence type="ECO:0000313" key="17">
    <source>
        <dbReference type="Proteomes" id="UP000294914"/>
    </source>
</evidence>
<dbReference type="InterPro" id="IPR006199">
    <property type="entry name" value="LexA_DNA-bd_dom"/>
</dbReference>
<accession>A0A4R8IW49</accession>
<dbReference type="HAMAP" id="MF_00015">
    <property type="entry name" value="LexA"/>
    <property type="match status" value="1"/>
</dbReference>
<dbReference type="InterPro" id="IPR036390">
    <property type="entry name" value="WH_DNA-bd_sf"/>
</dbReference>
<dbReference type="InterPro" id="IPR036388">
    <property type="entry name" value="WH-like_DNA-bd_sf"/>
</dbReference>
<dbReference type="Proteomes" id="UP000294914">
    <property type="component" value="Unassembled WGS sequence"/>
</dbReference>
<gene>
    <name evidence="12" type="primary">lexA</name>
    <name evidence="16" type="ORF">EDC23_0099</name>
</gene>
<feature type="DNA-binding region" description="H-T-H motif" evidence="12">
    <location>
        <begin position="26"/>
        <end position="46"/>
    </location>
</feature>
<dbReference type="CDD" id="cd06529">
    <property type="entry name" value="S24_LexA-like"/>
    <property type="match status" value="1"/>
</dbReference>
<evidence type="ECO:0000256" key="2">
    <source>
        <dbReference type="ARBA" id="ARBA00022491"/>
    </source>
</evidence>
<keyword evidence="11 12" id="KW-0742">SOS response</keyword>
<dbReference type="InterPro" id="IPR006197">
    <property type="entry name" value="Peptidase_S24_LexA"/>
</dbReference>
<keyword evidence="7 12" id="KW-0805">Transcription regulation</keyword>
<dbReference type="GO" id="GO:0045892">
    <property type="term" value="P:negative regulation of DNA-templated transcription"/>
    <property type="evidence" value="ECO:0007669"/>
    <property type="project" value="UniProtKB-UniRule"/>
</dbReference>
<evidence type="ECO:0000256" key="1">
    <source>
        <dbReference type="ARBA" id="ARBA00007484"/>
    </source>
</evidence>
<sequence length="199" mass="22452">MLTQLEQRILDFIRDYIGDHEHAPTLSEIGQSLEISSKGTVHRYVQSLIEKGELEHVQRGWRGIRLASPTPTRSTTLPLVGRIAAGHPIEAIPGQEELNLSDMFVGRDRYALQIKGDSMIGVGILDGDLVIIEPRDRAEYGDIVVALIDEQEATLKRYKRYADGRVELSPENPDLQPMVFDPRRVRIQGILVGQLRTYQ</sequence>
<feature type="active site" description="For autocatalytic cleavage activity" evidence="12">
    <location>
        <position position="156"/>
    </location>
</feature>
<dbReference type="PRINTS" id="PR00726">
    <property type="entry name" value="LEXASERPTASE"/>
</dbReference>
<evidence type="ECO:0000256" key="4">
    <source>
        <dbReference type="ARBA" id="ARBA00022763"/>
    </source>
</evidence>
<dbReference type="PANTHER" id="PTHR33516:SF2">
    <property type="entry name" value="LEXA REPRESSOR-RELATED"/>
    <property type="match status" value="1"/>
</dbReference>
<evidence type="ECO:0000256" key="6">
    <source>
        <dbReference type="ARBA" id="ARBA00022813"/>
    </source>
</evidence>
<evidence type="ECO:0000256" key="12">
    <source>
        <dbReference type="HAMAP-Rule" id="MF_00015"/>
    </source>
</evidence>
<dbReference type="AlphaFoldDB" id="A0A4R8IW49"/>
<dbReference type="InterPro" id="IPR006200">
    <property type="entry name" value="LexA"/>
</dbReference>
<feature type="domain" description="LexA repressor DNA-binding" evidence="15">
    <location>
        <begin position="2"/>
        <end position="58"/>
    </location>
</feature>
<dbReference type="GO" id="GO:0009432">
    <property type="term" value="P:SOS response"/>
    <property type="evidence" value="ECO:0007669"/>
    <property type="project" value="UniProtKB-UniRule"/>
</dbReference>
<proteinExistence type="inferred from homology"/>
<comment type="similarity">
    <text evidence="1 12 13">Belongs to the peptidase S24 family.</text>
</comment>
<comment type="caution">
    <text evidence="16">The sequence shown here is derived from an EMBL/GenBank/DDBJ whole genome shotgun (WGS) entry which is preliminary data.</text>
</comment>
<evidence type="ECO:0000256" key="8">
    <source>
        <dbReference type="ARBA" id="ARBA00023125"/>
    </source>
</evidence>
<organism evidence="16 17">
    <name type="scientific">Thiohalophilus thiocyanatoxydans</name>
    <dbReference type="NCBI Taxonomy" id="381308"/>
    <lineage>
        <taxon>Bacteria</taxon>
        <taxon>Pseudomonadati</taxon>
        <taxon>Pseudomonadota</taxon>
        <taxon>Gammaproteobacteria</taxon>
        <taxon>Thiohalomonadales</taxon>
        <taxon>Thiohalophilaceae</taxon>
        <taxon>Thiohalophilus</taxon>
    </lineage>
</organism>
<name>A0A4R8IW49_9GAMM</name>
<keyword evidence="9 12" id="KW-0804">Transcription</keyword>
<dbReference type="InterPro" id="IPR039418">
    <property type="entry name" value="LexA-like"/>
</dbReference>
<dbReference type="OrthoDB" id="9802364at2"/>
<dbReference type="GO" id="GO:0006260">
    <property type="term" value="P:DNA replication"/>
    <property type="evidence" value="ECO:0007669"/>
    <property type="project" value="UniProtKB-UniRule"/>
</dbReference>
<dbReference type="InterPro" id="IPR015927">
    <property type="entry name" value="Peptidase_S24_S26A/B/C"/>
</dbReference>
<dbReference type="PANTHER" id="PTHR33516">
    <property type="entry name" value="LEXA REPRESSOR"/>
    <property type="match status" value="1"/>
</dbReference>
<dbReference type="SUPFAM" id="SSF46785">
    <property type="entry name" value="Winged helix' DNA-binding domain"/>
    <property type="match status" value="1"/>
</dbReference>
<feature type="domain" description="Peptidase S24/S26A/S26B/S26C" evidence="14">
    <location>
        <begin position="78"/>
        <end position="192"/>
    </location>
</feature>
<dbReference type="Pfam" id="PF01726">
    <property type="entry name" value="LexA_DNA_bind"/>
    <property type="match status" value="1"/>
</dbReference>
<dbReference type="InterPro" id="IPR036286">
    <property type="entry name" value="LexA/Signal_pep-like_sf"/>
</dbReference>
<evidence type="ECO:0000256" key="11">
    <source>
        <dbReference type="ARBA" id="ARBA00023236"/>
    </source>
</evidence>
<dbReference type="EC" id="3.4.21.88" evidence="12"/>
<evidence type="ECO:0000256" key="13">
    <source>
        <dbReference type="RuleBase" id="RU003991"/>
    </source>
</evidence>
<dbReference type="Gene3D" id="1.10.10.10">
    <property type="entry name" value="Winged helix-like DNA-binding domain superfamily/Winged helix DNA-binding domain"/>
    <property type="match status" value="1"/>
</dbReference>
<dbReference type="Pfam" id="PF00717">
    <property type="entry name" value="Peptidase_S24"/>
    <property type="match status" value="1"/>
</dbReference>
<feature type="active site" description="For autocatalytic cleavage activity" evidence="12">
    <location>
        <position position="118"/>
    </location>
</feature>
<comment type="catalytic activity">
    <reaction evidence="12">
        <text>Hydrolysis of Ala-|-Gly bond in repressor LexA.</text>
        <dbReference type="EC" id="3.4.21.88"/>
    </reaction>
</comment>
<dbReference type="SUPFAM" id="SSF51306">
    <property type="entry name" value="LexA/Signal peptidase"/>
    <property type="match status" value="1"/>
</dbReference>
<keyword evidence="5 12" id="KW-0378">Hydrolase</keyword>
<evidence type="ECO:0000259" key="14">
    <source>
        <dbReference type="Pfam" id="PF00717"/>
    </source>
</evidence>
<comment type="subunit">
    <text evidence="12">Homodimer.</text>
</comment>
<evidence type="ECO:0000256" key="5">
    <source>
        <dbReference type="ARBA" id="ARBA00022801"/>
    </source>
</evidence>